<dbReference type="EMBL" id="LJSX01000025">
    <property type="protein sequence ID" value="KPQ09580.1"/>
    <property type="molecule type" value="Genomic_DNA"/>
</dbReference>
<dbReference type="STRING" id="1653334.GA0071312_1485"/>
<feature type="compositionally biased region" description="Polar residues" evidence="1">
    <location>
        <begin position="137"/>
        <end position="147"/>
    </location>
</feature>
<dbReference type="Gene3D" id="1.10.101.10">
    <property type="entry name" value="PGBD-like superfamily/PGBD"/>
    <property type="match status" value="1"/>
</dbReference>
<sequence length="234" mass="23796">MRNMGRRRTNNASRWAGWLAAVALRHPGAMLGGLIFMAALTAVSVNALTLQNAPHPAPLFSGGAAQEHTTAQATPPAVPTRLQTPADAAQRVPAQSAPTRQSPAPAAPPARQASGPRSIDELLAAPVPPTRRDPTASDGSAPQTGGTIASLLADGDGPTRTGSTGPTDPDASIASAQRALDALGYGPLTADGLYGPMTRDAIERFESDHGLTVTGQLVPATAQSLAREAGIAIE</sequence>
<protein>
    <submittedName>
        <fullName evidence="4">Peptidoglycan binding domain-containing protein</fullName>
    </submittedName>
    <submittedName>
        <fullName evidence="3">Putative peptidoglycan-binding domain-containing protein</fullName>
    </submittedName>
</protein>
<dbReference type="InterPro" id="IPR002477">
    <property type="entry name" value="Peptidoglycan-bd-like"/>
</dbReference>
<dbReference type="AlphaFoldDB" id="A0A0P7Y5S3"/>
<evidence type="ECO:0000313" key="4">
    <source>
        <dbReference type="EMBL" id="SCC80424.1"/>
    </source>
</evidence>
<dbReference type="Proteomes" id="UP000182800">
    <property type="component" value="Unassembled WGS sequence"/>
</dbReference>
<dbReference type="EMBL" id="FMBM01000002">
    <property type="protein sequence ID" value="SCC80424.1"/>
    <property type="molecule type" value="Genomic_DNA"/>
</dbReference>
<dbReference type="Proteomes" id="UP000050497">
    <property type="component" value="Unassembled WGS sequence"/>
</dbReference>
<feature type="compositionally biased region" description="Low complexity" evidence="1">
    <location>
        <begin position="93"/>
        <end position="117"/>
    </location>
</feature>
<organism evidence="3 5">
    <name type="scientific">Saliniramus fredricksonii</name>
    <dbReference type="NCBI Taxonomy" id="1653334"/>
    <lineage>
        <taxon>Bacteria</taxon>
        <taxon>Pseudomonadati</taxon>
        <taxon>Pseudomonadota</taxon>
        <taxon>Alphaproteobacteria</taxon>
        <taxon>Hyphomicrobiales</taxon>
        <taxon>Salinarimonadaceae</taxon>
        <taxon>Saliniramus</taxon>
    </lineage>
</organism>
<reference evidence="4 6" key="2">
    <citation type="submission" date="2016-08" db="EMBL/GenBank/DDBJ databases">
        <authorList>
            <person name="Varghese N."/>
            <person name="Submissions Spin"/>
        </authorList>
    </citation>
    <scope>NUCLEOTIDE SEQUENCE [LARGE SCALE GENOMIC DNA]</scope>
    <source>
        <strain evidence="4 6">HL-109</strain>
    </source>
</reference>
<dbReference type="SUPFAM" id="SSF47090">
    <property type="entry name" value="PGBD-like"/>
    <property type="match status" value="1"/>
</dbReference>
<dbReference type="InterPro" id="IPR036365">
    <property type="entry name" value="PGBD-like_sf"/>
</dbReference>
<dbReference type="Pfam" id="PF01471">
    <property type="entry name" value="PG_binding_1"/>
    <property type="match status" value="1"/>
</dbReference>
<evidence type="ECO:0000259" key="2">
    <source>
        <dbReference type="Pfam" id="PF01471"/>
    </source>
</evidence>
<feature type="region of interest" description="Disordered" evidence="1">
    <location>
        <begin position="59"/>
        <end position="172"/>
    </location>
</feature>
<keyword evidence="6" id="KW-1185">Reference proteome</keyword>
<evidence type="ECO:0000256" key="1">
    <source>
        <dbReference type="SAM" id="MobiDB-lite"/>
    </source>
</evidence>
<proteinExistence type="predicted"/>
<evidence type="ECO:0000313" key="6">
    <source>
        <dbReference type="Proteomes" id="UP000182800"/>
    </source>
</evidence>
<feature type="domain" description="Peptidoglycan binding-like" evidence="2">
    <location>
        <begin position="172"/>
        <end position="225"/>
    </location>
</feature>
<evidence type="ECO:0000313" key="3">
    <source>
        <dbReference type="EMBL" id="KPQ09580.1"/>
    </source>
</evidence>
<name>A0A0P7Y5S3_9HYPH</name>
<accession>A0A0P7Y5S3</accession>
<gene>
    <name evidence="4" type="ORF">GA0071312_1485</name>
    <name evidence="3" type="ORF">HLUCCO17_14195</name>
</gene>
<dbReference type="InterPro" id="IPR036366">
    <property type="entry name" value="PGBDSf"/>
</dbReference>
<comment type="caution">
    <text evidence="3">The sequence shown here is derived from an EMBL/GenBank/DDBJ whole genome shotgun (WGS) entry which is preliminary data.</text>
</comment>
<evidence type="ECO:0000313" key="5">
    <source>
        <dbReference type="Proteomes" id="UP000050497"/>
    </source>
</evidence>
<reference evidence="3 5" key="1">
    <citation type="submission" date="2015-09" db="EMBL/GenBank/DDBJ databases">
        <title>Identification and resolution of microdiversity through metagenomic sequencing of parallel consortia.</title>
        <authorList>
            <person name="Nelson W.C."/>
            <person name="Romine M.F."/>
            <person name="Lindemann S.R."/>
        </authorList>
    </citation>
    <scope>NUCLEOTIDE SEQUENCE [LARGE SCALE GENOMIC DNA]</scope>
    <source>
        <strain evidence="3">HL-109</strain>
    </source>
</reference>